<keyword evidence="3" id="KW-1185">Reference proteome</keyword>
<feature type="transmembrane region" description="Helical" evidence="1">
    <location>
        <begin position="57"/>
        <end position="76"/>
    </location>
</feature>
<keyword evidence="1" id="KW-0812">Transmembrane</keyword>
<dbReference type="EMBL" id="BAAAEI010000028">
    <property type="protein sequence ID" value="GAA0372741.1"/>
    <property type="molecule type" value="Genomic_DNA"/>
</dbReference>
<keyword evidence="1" id="KW-0472">Membrane</keyword>
<proteinExistence type="predicted"/>
<evidence type="ECO:0000256" key="1">
    <source>
        <dbReference type="SAM" id="Phobius"/>
    </source>
</evidence>
<dbReference type="RefSeq" id="WP_102797557.1">
    <property type="nucleotide sequence ID" value="NZ_BAAAEI010000028.1"/>
</dbReference>
<dbReference type="InterPro" id="IPR052165">
    <property type="entry name" value="Membrane_assoc_protease"/>
</dbReference>
<feature type="transmembrane region" description="Helical" evidence="1">
    <location>
        <begin position="12"/>
        <end position="37"/>
    </location>
</feature>
<dbReference type="Proteomes" id="UP001501757">
    <property type="component" value="Unassembled WGS sequence"/>
</dbReference>
<dbReference type="PANTHER" id="PTHR33507:SF3">
    <property type="entry name" value="INNER MEMBRANE PROTEIN YBBJ"/>
    <property type="match status" value="1"/>
</dbReference>
<name>A0ABP3HNY2_9ALTE</name>
<evidence type="ECO:0000313" key="3">
    <source>
        <dbReference type="Proteomes" id="UP001501757"/>
    </source>
</evidence>
<dbReference type="InterPro" id="IPR012340">
    <property type="entry name" value="NA-bd_OB-fold"/>
</dbReference>
<evidence type="ECO:0008006" key="4">
    <source>
        <dbReference type="Google" id="ProtNLM"/>
    </source>
</evidence>
<protein>
    <recommendedName>
        <fullName evidence="4">Activity regulator of membrane protease YbbK</fullName>
    </recommendedName>
</protein>
<comment type="caution">
    <text evidence="2">The sequence shown here is derived from an EMBL/GenBank/DDBJ whole genome shotgun (WGS) entry which is preliminary data.</text>
</comment>
<sequence>MDLLNQHLAESLMVLGLALLAVEVLILGFATFVLFFIGLAALATGLMMYLGLLGQDMFSALASLAVLSALFALLLWKPLKNMQAKGKPVQVQSDLIGHQFAVTEALQPGKSFEYRYSGIAWQVHSQQHLTAGQTVQVVKVSVGRLDVAPVQDVS</sequence>
<accession>A0ABP3HNY2</accession>
<keyword evidence="1" id="KW-1133">Transmembrane helix</keyword>
<evidence type="ECO:0000313" key="2">
    <source>
        <dbReference type="EMBL" id="GAA0372741.1"/>
    </source>
</evidence>
<organism evidence="2 3">
    <name type="scientific">Bowmanella denitrificans</name>
    <dbReference type="NCBI Taxonomy" id="366582"/>
    <lineage>
        <taxon>Bacteria</taxon>
        <taxon>Pseudomonadati</taxon>
        <taxon>Pseudomonadota</taxon>
        <taxon>Gammaproteobacteria</taxon>
        <taxon>Alteromonadales</taxon>
        <taxon>Alteromonadaceae</taxon>
        <taxon>Bowmanella</taxon>
    </lineage>
</organism>
<dbReference type="Gene3D" id="2.40.50.140">
    <property type="entry name" value="Nucleic acid-binding proteins"/>
    <property type="match status" value="1"/>
</dbReference>
<dbReference type="PANTHER" id="PTHR33507">
    <property type="entry name" value="INNER MEMBRANE PROTEIN YBBJ"/>
    <property type="match status" value="1"/>
</dbReference>
<gene>
    <name evidence="2" type="ORF">GCM10009092_41270</name>
</gene>
<reference evidence="3" key="1">
    <citation type="journal article" date="2019" name="Int. J. Syst. Evol. Microbiol.">
        <title>The Global Catalogue of Microorganisms (GCM) 10K type strain sequencing project: providing services to taxonomists for standard genome sequencing and annotation.</title>
        <authorList>
            <consortium name="The Broad Institute Genomics Platform"/>
            <consortium name="The Broad Institute Genome Sequencing Center for Infectious Disease"/>
            <person name="Wu L."/>
            <person name="Ma J."/>
        </authorList>
    </citation>
    <scope>NUCLEOTIDE SEQUENCE [LARGE SCALE GENOMIC DNA]</scope>
    <source>
        <strain evidence="3">JCM 13378</strain>
    </source>
</reference>